<accession>A0A9D2USR6</accession>
<dbReference type="AlphaFoldDB" id="A0A9D2USR6"/>
<dbReference type="EMBL" id="DYWX01000071">
    <property type="protein sequence ID" value="HJF27957.1"/>
    <property type="molecule type" value="Genomic_DNA"/>
</dbReference>
<protein>
    <submittedName>
        <fullName evidence="1">Uncharacterized protein</fullName>
    </submittedName>
</protein>
<sequence length="191" mass="22552">MNDQEAKRMLEAINLFKELDFSQYDVESIQPLLEPFREYECESNDIMIDPLMIFAGYSAIHEQKIKYEKGDKLALAYAIQIAAQHNLIMPKWLSGAVVKRIRDVTSYEVRDWSDIFGSVLKKGQRIEKLRKIRKLPWRIKKDFDDAKKAGQSTNDEFAYHLAEKYSINRSEVWELKKIADNWYKKITPNKK</sequence>
<gene>
    <name evidence="1" type="ORF">K8V79_06885</name>
</gene>
<reference evidence="1" key="2">
    <citation type="submission" date="2021-09" db="EMBL/GenBank/DDBJ databases">
        <authorList>
            <person name="Gilroy R."/>
        </authorList>
    </citation>
    <scope>NUCLEOTIDE SEQUENCE</scope>
    <source>
        <strain evidence="1">CHK135-1449</strain>
    </source>
</reference>
<name>A0A9D2USR6_ACILW</name>
<dbReference type="Proteomes" id="UP000787156">
    <property type="component" value="Unassembled WGS sequence"/>
</dbReference>
<evidence type="ECO:0000313" key="2">
    <source>
        <dbReference type="Proteomes" id="UP000787156"/>
    </source>
</evidence>
<organism evidence="1 2">
    <name type="scientific">Acinetobacter lwoffii</name>
    <dbReference type="NCBI Taxonomy" id="28090"/>
    <lineage>
        <taxon>Bacteria</taxon>
        <taxon>Pseudomonadati</taxon>
        <taxon>Pseudomonadota</taxon>
        <taxon>Gammaproteobacteria</taxon>
        <taxon>Moraxellales</taxon>
        <taxon>Moraxellaceae</taxon>
        <taxon>Acinetobacter</taxon>
    </lineage>
</organism>
<proteinExistence type="predicted"/>
<reference evidence="1" key="1">
    <citation type="journal article" date="2021" name="PeerJ">
        <title>Extensive microbial diversity within the chicken gut microbiome revealed by metagenomics and culture.</title>
        <authorList>
            <person name="Gilroy R."/>
            <person name="Ravi A."/>
            <person name="Getino M."/>
            <person name="Pursley I."/>
            <person name="Horton D.L."/>
            <person name="Alikhan N.F."/>
            <person name="Baker D."/>
            <person name="Gharbi K."/>
            <person name="Hall N."/>
            <person name="Watson M."/>
            <person name="Adriaenssens E.M."/>
            <person name="Foster-Nyarko E."/>
            <person name="Jarju S."/>
            <person name="Secka A."/>
            <person name="Antonio M."/>
            <person name="Oren A."/>
            <person name="Chaudhuri R.R."/>
            <person name="La Ragione R."/>
            <person name="Hildebrand F."/>
            <person name="Pallen M.J."/>
        </authorList>
    </citation>
    <scope>NUCLEOTIDE SEQUENCE</scope>
    <source>
        <strain evidence="1">CHK135-1449</strain>
    </source>
</reference>
<evidence type="ECO:0000313" key="1">
    <source>
        <dbReference type="EMBL" id="HJF27957.1"/>
    </source>
</evidence>
<comment type="caution">
    <text evidence="1">The sequence shown here is derived from an EMBL/GenBank/DDBJ whole genome shotgun (WGS) entry which is preliminary data.</text>
</comment>